<comment type="caution">
    <text evidence="1">The sequence shown here is derived from an EMBL/GenBank/DDBJ whole genome shotgun (WGS) entry which is preliminary data.</text>
</comment>
<gene>
    <name evidence="1" type="ORF">S03H2_66885</name>
</gene>
<dbReference type="EMBL" id="BARU01043723">
    <property type="protein sequence ID" value="GAH84392.1"/>
    <property type="molecule type" value="Genomic_DNA"/>
</dbReference>
<organism evidence="1">
    <name type="scientific">marine sediment metagenome</name>
    <dbReference type="NCBI Taxonomy" id="412755"/>
    <lineage>
        <taxon>unclassified sequences</taxon>
        <taxon>metagenomes</taxon>
        <taxon>ecological metagenomes</taxon>
    </lineage>
</organism>
<evidence type="ECO:0000313" key="1">
    <source>
        <dbReference type="EMBL" id="GAH84392.1"/>
    </source>
</evidence>
<feature type="non-terminal residue" evidence="1">
    <location>
        <position position="89"/>
    </location>
</feature>
<accession>X1IRP6</accession>
<name>X1IRP6_9ZZZZ</name>
<dbReference type="AlphaFoldDB" id="X1IRP6"/>
<reference evidence="1" key="1">
    <citation type="journal article" date="2014" name="Front. Microbiol.">
        <title>High frequency of phylogenetically diverse reductive dehalogenase-homologous genes in deep subseafloor sedimentary metagenomes.</title>
        <authorList>
            <person name="Kawai M."/>
            <person name="Futagami T."/>
            <person name="Toyoda A."/>
            <person name="Takaki Y."/>
            <person name="Nishi S."/>
            <person name="Hori S."/>
            <person name="Arai W."/>
            <person name="Tsubouchi T."/>
            <person name="Morono Y."/>
            <person name="Uchiyama I."/>
            <person name="Ito T."/>
            <person name="Fujiyama A."/>
            <person name="Inagaki F."/>
            <person name="Takami H."/>
        </authorList>
    </citation>
    <scope>NUCLEOTIDE SEQUENCE</scope>
    <source>
        <strain evidence="1">Expedition CK06-06</strain>
    </source>
</reference>
<sequence length="89" mass="10691">MFRDNITKTEERLEEAKERLIIGCEDPYLIISYLNITKYEFCKHTTTLSISKTPGEEDTTIHMRESFLDEYIKYIYILLLHEFYHHALA</sequence>
<proteinExistence type="predicted"/>
<protein>
    <submittedName>
        <fullName evidence="1">Uncharacterized protein</fullName>
    </submittedName>
</protein>